<gene>
    <name evidence="1" type="ORF">NCTC11370_03028</name>
</gene>
<keyword evidence="2" id="KW-1185">Reference proteome</keyword>
<dbReference type="AlphaFoldDB" id="A0A377GDN9"/>
<evidence type="ECO:0000313" key="2">
    <source>
        <dbReference type="Proteomes" id="UP000254554"/>
    </source>
</evidence>
<name>A0A377GDN9_9GAMM</name>
<accession>A0A377GDN9</accession>
<protein>
    <submittedName>
        <fullName evidence="1">Uncharacterized protein</fullName>
    </submittedName>
</protein>
<sequence length="265" mass="30527">MFKIKALALFTLDLSSLTIPICLLYSCKLVPPLMKKMITLFKRLQLDKEFFSRPPDPSHIFYAGKTAVNCKADSFSINSLSTFKELLDQEKETIFRFLVDTGGKLWFAFETRPGNNAPKHFQMTGDPFETACCLTAGNIKFKAKTGAVLKNISHRSGDFHPSFVSLRWMMAILLINEEFLPFKLPRFIIIKEIKNKKIYKHVWSLKRLKKWLNSFAHESYIKSLYQPNLGSKTVHYESTRHSTESSPITLLTEKVIPKHPEAVNY</sequence>
<reference evidence="1 2" key="1">
    <citation type="submission" date="2018-06" db="EMBL/GenBank/DDBJ databases">
        <authorList>
            <consortium name="Pathogen Informatics"/>
            <person name="Doyle S."/>
        </authorList>
    </citation>
    <scope>NUCLEOTIDE SEQUENCE [LARGE SCALE GENOMIC DNA]</scope>
    <source>
        <strain evidence="1 2">NCTC11370</strain>
    </source>
</reference>
<dbReference type="PROSITE" id="PS51257">
    <property type="entry name" value="PROKAR_LIPOPROTEIN"/>
    <property type="match status" value="1"/>
</dbReference>
<organism evidence="1 2">
    <name type="scientific">Fluoribacter dumoffii</name>
    <dbReference type="NCBI Taxonomy" id="463"/>
    <lineage>
        <taxon>Bacteria</taxon>
        <taxon>Pseudomonadati</taxon>
        <taxon>Pseudomonadota</taxon>
        <taxon>Gammaproteobacteria</taxon>
        <taxon>Legionellales</taxon>
        <taxon>Legionellaceae</taxon>
        <taxon>Fluoribacter</taxon>
    </lineage>
</organism>
<dbReference type="EMBL" id="UGGT01000001">
    <property type="protein sequence ID" value="STO22926.1"/>
    <property type="molecule type" value="Genomic_DNA"/>
</dbReference>
<dbReference type="GeneID" id="93293913"/>
<dbReference type="RefSeq" id="WP_010655044.1">
    <property type="nucleotide sequence ID" value="NZ_JAPHOO010000002.1"/>
</dbReference>
<evidence type="ECO:0000313" key="1">
    <source>
        <dbReference type="EMBL" id="STO22926.1"/>
    </source>
</evidence>
<dbReference type="Proteomes" id="UP000254554">
    <property type="component" value="Unassembled WGS sequence"/>
</dbReference>
<proteinExistence type="predicted"/>